<dbReference type="Proteomes" id="UP000767334">
    <property type="component" value="Unassembled WGS sequence"/>
</dbReference>
<reference evidence="2 3" key="1">
    <citation type="journal article" date="2021" name="Sci. Rep.">
        <title>The distribution of antibiotic resistance genes in chicken gut microbiota commensals.</title>
        <authorList>
            <person name="Juricova H."/>
            <person name="Matiasovicova J."/>
            <person name="Kubasova T."/>
            <person name="Cejkova D."/>
            <person name="Rychlik I."/>
        </authorList>
    </citation>
    <scope>NUCLEOTIDE SEQUENCE [LARGE SCALE GENOMIC DNA]</scope>
    <source>
        <strain evidence="2 3">An435</strain>
    </source>
</reference>
<proteinExistence type="predicted"/>
<protein>
    <submittedName>
        <fullName evidence="2">Uncharacterized protein</fullName>
    </submittedName>
</protein>
<evidence type="ECO:0000313" key="3">
    <source>
        <dbReference type="Proteomes" id="UP000767334"/>
    </source>
</evidence>
<gene>
    <name evidence="2" type="ORF">H6A19_11175</name>
</gene>
<organism evidence="2 3">
    <name type="scientific">Clostridium saudiense</name>
    <dbReference type="NCBI Taxonomy" id="1414720"/>
    <lineage>
        <taxon>Bacteria</taxon>
        <taxon>Bacillati</taxon>
        <taxon>Bacillota</taxon>
        <taxon>Clostridia</taxon>
        <taxon>Eubacteriales</taxon>
        <taxon>Clostridiaceae</taxon>
        <taxon>Clostridium</taxon>
    </lineage>
</organism>
<evidence type="ECO:0000256" key="1">
    <source>
        <dbReference type="SAM" id="Phobius"/>
    </source>
</evidence>
<feature type="transmembrane region" description="Helical" evidence="1">
    <location>
        <begin position="12"/>
        <end position="33"/>
    </location>
</feature>
<keyword evidence="1" id="KW-0472">Membrane</keyword>
<evidence type="ECO:0000313" key="2">
    <source>
        <dbReference type="EMBL" id="MBM6819890.1"/>
    </source>
</evidence>
<keyword evidence="3" id="KW-1185">Reference proteome</keyword>
<keyword evidence="1" id="KW-0812">Transmembrane</keyword>
<accession>A0ABS2FH69</accession>
<dbReference type="RefSeq" id="WP_148322566.1">
    <property type="nucleotide sequence ID" value="NZ_JACJLL010000069.1"/>
</dbReference>
<dbReference type="EMBL" id="JACJLL010000069">
    <property type="protein sequence ID" value="MBM6819890.1"/>
    <property type="molecule type" value="Genomic_DNA"/>
</dbReference>
<sequence length="82" mass="9152">MNKCKEKVREEWYGVVVTLGVMLISTLLSRSYLNQYFDVILYAGVFLVIGGFLYAIMKLDNIKIGQTVIIGGIATMLLSCVL</sequence>
<name>A0ABS2FH69_9CLOT</name>
<keyword evidence="1" id="KW-1133">Transmembrane helix</keyword>
<feature type="transmembrane region" description="Helical" evidence="1">
    <location>
        <begin position="39"/>
        <end position="57"/>
    </location>
</feature>
<comment type="caution">
    <text evidence="2">The sequence shown here is derived from an EMBL/GenBank/DDBJ whole genome shotgun (WGS) entry which is preliminary data.</text>
</comment>